<accession>A0A9D1GZG8</accession>
<proteinExistence type="predicted"/>
<feature type="domain" description="LytR/CpsA/Psr regulator C-terminal" evidence="2">
    <location>
        <begin position="66"/>
        <end position="151"/>
    </location>
</feature>
<dbReference type="Gene3D" id="3.30.70.2390">
    <property type="match status" value="1"/>
</dbReference>
<dbReference type="InterPro" id="IPR027381">
    <property type="entry name" value="LytR/CpsA/Psr_C"/>
</dbReference>
<dbReference type="Proteomes" id="UP000886842">
    <property type="component" value="Unassembled WGS sequence"/>
</dbReference>
<protein>
    <submittedName>
        <fullName evidence="3">LytR C-terminal domain-containing protein</fullName>
    </submittedName>
</protein>
<comment type="caution">
    <text evidence="3">The sequence shown here is derived from an EMBL/GenBank/DDBJ whole genome shotgun (WGS) entry which is preliminary data.</text>
</comment>
<keyword evidence="1" id="KW-0472">Membrane</keyword>
<organism evidence="3 4">
    <name type="scientific">Candidatus Avipropionibacterium avicola</name>
    <dbReference type="NCBI Taxonomy" id="2840701"/>
    <lineage>
        <taxon>Bacteria</taxon>
        <taxon>Bacillati</taxon>
        <taxon>Actinomycetota</taxon>
        <taxon>Actinomycetes</taxon>
        <taxon>Propionibacteriales</taxon>
        <taxon>Propionibacteriaceae</taxon>
        <taxon>Propionibacteriaceae incertae sedis</taxon>
        <taxon>Candidatus Avipropionibacterium</taxon>
    </lineage>
</organism>
<evidence type="ECO:0000256" key="1">
    <source>
        <dbReference type="SAM" id="Phobius"/>
    </source>
</evidence>
<keyword evidence="1" id="KW-0812">Transmembrane</keyword>
<dbReference type="EMBL" id="DVLP01000360">
    <property type="protein sequence ID" value="HIT76334.1"/>
    <property type="molecule type" value="Genomic_DNA"/>
</dbReference>
<reference evidence="3" key="1">
    <citation type="submission" date="2020-10" db="EMBL/GenBank/DDBJ databases">
        <authorList>
            <person name="Gilroy R."/>
        </authorList>
    </citation>
    <scope>NUCLEOTIDE SEQUENCE</scope>
    <source>
        <strain evidence="3">ChiGjej1B1-24693</strain>
    </source>
</reference>
<reference evidence="3" key="2">
    <citation type="journal article" date="2021" name="PeerJ">
        <title>Extensive microbial diversity within the chicken gut microbiome revealed by metagenomics and culture.</title>
        <authorList>
            <person name="Gilroy R."/>
            <person name="Ravi A."/>
            <person name="Getino M."/>
            <person name="Pursley I."/>
            <person name="Horton D.L."/>
            <person name="Alikhan N.F."/>
            <person name="Baker D."/>
            <person name="Gharbi K."/>
            <person name="Hall N."/>
            <person name="Watson M."/>
            <person name="Adriaenssens E.M."/>
            <person name="Foster-Nyarko E."/>
            <person name="Jarju S."/>
            <person name="Secka A."/>
            <person name="Antonio M."/>
            <person name="Oren A."/>
            <person name="Chaudhuri R.R."/>
            <person name="La Ragione R."/>
            <person name="Hildebrand F."/>
            <person name="Pallen M.J."/>
        </authorList>
    </citation>
    <scope>NUCLEOTIDE SEQUENCE</scope>
    <source>
        <strain evidence="3">ChiGjej1B1-24693</strain>
    </source>
</reference>
<feature type="transmembrane region" description="Helical" evidence="1">
    <location>
        <begin position="20"/>
        <end position="37"/>
    </location>
</feature>
<evidence type="ECO:0000313" key="3">
    <source>
        <dbReference type="EMBL" id="HIT76334.1"/>
    </source>
</evidence>
<sequence length="181" mass="19639">MSESRSLTVNAVLRALRTPFTLVVLLGILGYAAWWGYQKVTAPVPPPEPTPCVTQPIEKNRLQSTQVSLRIYNGGSKRGLAGDVAQAMRERGFIVRTVGNTEVEVTETVIVVQDKKSPEAKLVRAFFKDAVVKEEPGRIDRTVDVLVGSAYAGFNSKAKTSVKVKDSSICLPAPPSETPLD</sequence>
<name>A0A9D1GZG8_9ACTN</name>
<dbReference type="Pfam" id="PF13399">
    <property type="entry name" value="LytR_C"/>
    <property type="match status" value="1"/>
</dbReference>
<dbReference type="AlphaFoldDB" id="A0A9D1GZG8"/>
<evidence type="ECO:0000259" key="2">
    <source>
        <dbReference type="Pfam" id="PF13399"/>
    </source>
</evidence>
<keyword evidence="1" id="KW-1133">Transmembrane helix</keyword>
<evidence type="ECO:0000313" key="4">
    <source>
        <dbReference type="Proteomes" id="UP000886842"/>
    </source>
</evidence>
<gene>
    <name evidence="3" type="ORF">IAA98_12180</name>
</gene>